<proteinExistence type="predicted"/>
<keyword evidence="2" id="KW-1185">Reference proteome</keyword>
<sequence length="135" mass="15061">MVGKKVSQGYLWNAVGGQAHVPDLGDHFGDKMKVPENSRIIAISLVGKKLWILKVFFCDVTAPSRKRAYIWSTLKERESLWSFVCRASWKAGELNAIESAVTVNISDLLSVCVAKSVQELLLLLPVLRVFLNICE</sequence>
<dbReference type="Proteomes" id="UP000499080">
    <property type="component" value="Unassembled WGS sequence"/>
</dbReference>
<protein>
    <submittedName>
        <fullName evidence="1">Uncharacterized protein</fullName>
    </submittedName>
</protein>
<evidence type="ECO:0000313" key="1">
    <source>
        <dbReference type="EMBL" id="GBO03773.1"/>
    </source>
</evidence>
<reference evidence="1 2" key="1">
    <citation type="journal article" date="2019" name="Sci. Rep.">
        <title>Orb-weaving spider Araneus ventricosus genome elucidates the spidroin gene catalogue.</title>
        <authorList>
            <person name="Kono N."/>
            <person name="Nakamura H."/>
            <person name="Ohtoshi R."/>
            <person name="Moran D.A.P."/>
            <person name="Shinohara A."/>
            <person name="Yoshida Y."/>
            <person name="Fujiwara M."/>
            <person name="Mori M."/>
            <person name="Tomita M."/>
            <person name="Arakawa K."/>
        </authorList>
    </citation>
    <scope>NUCLEOTIDE SEQUENCE [LARGE SCALE GENOMIC DNA]</scope>
</reference>
<evidence type="ECO:0000313" key="2">
    <source>
        <dbReference type="Proteomes" id="UP000499080"/>
    </source>
</evidence>
<comment type="caution">
    <text evidence="1">The sequence shown here is derived from an EMBL/GenBank/DDBJ whole genome shotgun (WGS) entry which is preliminary data.</text>
</comment>
<accession>A0A4Y2TSZ8</accession>
<dbReference type="AlphaFoldDB" id="A0A4Y2TSZ8"/>
<name>A0A4Y2TSZ8_ARAVE</name>
<gene>
    <name evidence="1" type="ORF">AVEN_264652_1</name>
</gene>
<dbReference type="EMBL" id="BGPR01030971">
    <property type="protein sequence ID" value="GBO03773.1"/>
    <property type="molecule type" value="Genomic_DNA"/>
</dbReference>
<organism evidence="1 2">
    <name type="scientific">Araneus ventricosus</name>
    <name type="common">Orbweaver spider</name>
    <name type="synonym">Epeira ventricosa</name>
    <dbReference type="NCBI Taxonomy" id="182803"/>
    <lineage>
        <taxon>Eukaryota</taxon>
        <taxon>Metazoa</taxon>
        <taxon>Ecdysozoa</taxon>
        <taxon>Arthropoda</taxon>
        <taxon>Chelicerata</taxon>
        <taxon>Arachnida</taxon>
        <taxon>Araneae</taxon>
        <taxon>Araneomorphae</taxon>
        <taxon>Entelegynae</taxon>
        <taxon>Araneoidea</taxon>
        <taxon>Araneidae</taxon>
        <taxon>Araneus</taxon>
    </lineage>
</organism>